<evidence type="ECO:0000256" key="1">
    <source>
        <dbReference type="SAM" id="Phobius"/>
    </source>
</evidence>
<organism evidence="2 3">
    <name type="scientific">Actinoplanes sandaracinus</name>
    <dbReference type="NCBI Taxonomy" id="3045177"/>
    <lineage>
        <taxon>Bacteria</taxon>
        <taxon>Bacillati</taxon>
        <taxon>Actinomycetota</taxon>
        <taxon>Actinomycetes</taxon>
        <taxon>Micromonosporales</taxon>
        <taxon>Micromonosporaceae</taxon>
        <taxon>Actinoplanes</taxon>
    </lineage>
</organism>
<evidence type="ECO:0000313" key="2">
    <source>
        <dbReference type="EMBL" id="MDI6101124.1"/>
    </source>
</evidence>
<sequence length="174" mass="16613">MHNLGFALDGAWQVLLAGLALGAGLPILFALGIRSLAWGAGATTSAAAAPAAASLVPVTTSAVPAATTGTVLNGSSGPASAVLNGSSGPASALLNGSSGTASAVLDGVSGESSAVASGPAVAVSGPRRPVGTALGYALFAVVVIGVMLGLTFIVASGFGYKLDFSTIYPTLVEK</sequence>
<name>A0ABT6WN17_9ACTN</name>
<keyword evidence="1" id="KW-0472">Membrane</keyword>
<gene>
    <name evidence="2" type="ORF">QLQ12_21145</name>
</gene>
<reference evidence="2 3" key="1">
    <citation type="submission" date="2023-05" db="EMBL/GenBank/DDBJ databases">
        <title>Actinoplanes sp. NEAU-A12 genome sequencing.</title>
        <authorList>
            <person name="Wang Z.-S."/>
        </authorList>
    </citation>
    <scope>NUCLEOTIDE SEQUENCE [LARGE SCALE GENOMIC DNA]</scope>
    <source>
        <strain evidence="2 3">NEAU-A12</strain>
    </source>
</reference>
<comment type="caution">
    <text evidence="2">The sequence shown here is derived from an EMBL/GenBank/DDBJ whole genome shotgun (WGS) entry which is preliminary data.</text>
</comment>
<evidence type="ECO:0000313" key="3">
    <source>
        <dbReference type="Proteomes" id="UP001241758"/>
    </source>
</evidence>
<keyword evidence="3" id="KW-1185">Reference proteome</keyword>
<accession>A0ABT6WN17</accession>
<dbReference type="RefSeq" id="WP_282762020.1">
    <property type="nucleotide sequence ID" value="NZ_JASCTH010000013.1"/>
</dbReference>
<feature type="transmembrane region" description="Helical" evidence="1">
    <location>
        <begin position="136"/>
        <end position="160"/>
    </location>
</feature>
<dbReference type="Proteomes" id="UP001241758">
    <property type="component" value="Unassembled WGS sequence"/>
</dbReference>
<keyword evidence="1" id="KW-0812">Transmembrane</keyword>
<protein>
    <submittedName>
        <fullName evidence="2">Uncharacterized protein</fullName>
    </submittedName>
</protein>
<keyword evidence="1" id="KW-1133">Transmembrane helix</keyword>
<feature type="transmembrane region" description="Helical" evidence="1">
    <location>
        <begin position="12"/>
        <end position="33"/>
    </location>
</feature>
<dbReference type="EMBL" id="JASCTH010000013">
    <property type="protein sequence ID" value="MDI6101124.1"/>
    <property type="molecule type" value="Genomic_DNA"/>
</dbReference>
<proteinExistence type="predicted"/>